<protein>
    <recommendedName>
        <fullName evidence="1">MgtC-like C-terminal domain-containing protein</fullName>
    </recommendedName>
</protein>
<evidence type="ECO:0000313" key="2">
    <source>
        <dbReference type="EMBL" id="AKJ70303.1"/>
    </source>
</evidence>
<dbReference type="KEGG" id="ptx:ABW99_02110"/>
<organism evidence="2 3">
    <name type="scientific">Pandoraea thiooxydans</name>
    <dbReference type="NCBI Taxonomy" id="445709"/>
    <lineage>
        <taxon>Bacteria</taxon>
        <taxon>Pseudomonadati</taxon>
        <taxon>Pseudomonadota</taxon>
        <taxon>Betaproteobacteria</taxon>
        <taxon>Burkholderiales</taxon>
        <taxon>Burkholderiaceae</taxon>
        <taxon>Pandoraea</taxon>
    </lineage>
</organism>
<dbReference type="InterPro" id="IPR048640">
    <property type="entry name" value="MgtC-like_C"/>
</dbReference>
<dbReference type="PATRIC" id="fig|445709.3.peg.460"/>
<evidence type="ECO:0000313" key="3">
    <source>
        <dbReference type="Proteomes" id="UP000036700"/>
    </source>
</evidence>
<proteinExistence type="predicted"/>
<keyword evidence="3" id="KW-1185">Reference proteome</keyword>
<dbReference type="Pfam" id="PF21770">
    <property type="entry name" value="MgtC_SapB_C"/>
    <property type="match status" value="1"/>
</dbReference>
<accession>A0A0G3ET99</accession>
<name>A0A0G3ET99_9BURK</name>
<dbReference type="Gene3D" id="3.30.70.260">
    <property type="match status" value="1"/>
</dbReference>
<evidence type="ECO:0000259" key="1">
    <source>
        <dbReference type="Pfam" id="PF21770"/>
    </source>
</evidence>
<gene>
    <name evidence="2" type="ORF">ABW99_02110</name>
</gene>
<feature type="domain" description="MgtC-like C-terminal" evidence="1">
    <location>
        <begin position="17"/>
        <end position="94"/>
    </location>
</feature>
<reference evidence="3" key="1">
    <citation type="submission" date="2015-06" db="EMBL/GenBank/DDBJ databases">
        <authorList>
            <person name="Lim Y.L."/>
            <person name="Ee R."/>
            <person name="Yong D."/>
            <person name="How K.Y."/>
            <person name="Yin W.F."/>
            <person name="Chan K.G."/>
        </authorList>
    </citation>
    <scope>NUCLEOTIDE SEQUENCE [LARGE SCALE GENOMIC DNA]</scope>
    <source>
        <strain evidence="3">DSM 25325</strain>
    </source>
</reference>
<sequence length="99" mass="10720">MRIFNSAPFGRHGGPTYHLTIVCLSSALNALRKQLFIDLNTIGLRVTQVVVTRETGDDVASATVTLACPPDSRAALTTLVMRLGEDRNVRRVNWSGAAP</sequence>
<dbReference type="OrthoDB" id="8942629at2"/>
<dbReference type="STRING" id="445709.ABW99_02110"/>
<dbReference type="AlphaFoldDB" id="A0A0G3ET99"/>
<dbReference type="RefSeq" id="WP_047216247.1">
    <property type="nucleotide sequence ID" value="NZ_CP011568.3"/>
</dbReference>
<dbReference type="Proteomes" id="UP000036700">
    <property type="component" value="Chromosome"/>
</dbReference>
<dbReference type="EMBL" id="CP011568">
    <property type="protein sequence ID" value="AKJ70303.1"/>
    <property type="molecule type" value="Genomic_DNA"/>
</dbReference>